<evidence type="ECO:0000256" key="1">
    <source>
        <dbReference type="ARBA" id="ARBA00004120"/>
    </source>
</evidence>
<feature type="coiled-coil region" evidence="8">
    <location>
        <begin position="1642"/>
        <end position="1773"/>
    </location>
</feature>
<evidence type="ECO:0000256" key="7">
    <source>
        <dbReference type="ARBA" id="ARBA00023273"/>
    </source>
</evidence>
<keyword evidence="12" id="KW-1185">Reference proteome</keyword>
<keyword evidence="3" id="KW-0963">Cytoplasm</keyword>
<dbReference type="Proteomes" id="UP001283361">
    <property type="component" value="Unassembled WGS sequence"/>
</dbReference>
<feature type="coiled-coil region" evidence="8">
    <location>
        <begin position="618"/>
        <end position="659"/>
    </location>
</feature>
<reference evidence="11" key="1">
    <citation type="journal article" date="2023" name="G3 (Bethesda)">
        <title>A reference genome for the long-term kleptoplast-retaining sea slug Elysia crispata morphotype clarki.</title>
        <authorList>
            <person name="Eastman K.E."/>
            <person name="Pendleton A.L."/>
            <person name="Shaikh M.A."/>
            <person name="Suttiyut T."/>
            <person name="Ogas R."/>
            <person name="Tomko P."/>
            <person name="Gavelis G."/>
            <person name="Widhalm J.R."/>
            <person name="Wisecaver J.H."/>
        </authorList>
    </citation>
    <scope>NUCLEOTIDE SEQUENCE</scope>
    <source>
        <strain evidence="11">ECLA1</strain>
    </source>
</reference>
<protein>
    <recommendedName>
        <fullName evidence="10">Centrosomal protein of 290kDa coiled-coil region domain-containing protein</fullName>
    </recommendedName>
</protein>
<dbReference type="GO" id="GO:0097711">
    <property type="term" value="P:ciliary basal body-plasma membrane docking"/>
    <property type="evidence" value="ECO:0007669"/>
    <property type="project" value="TreeGrafter"/>
</dbReference>
<dbReference type="GO" id="GO:0034451">
    <property type="term" value="C:centriolar satellite"/>
    <property type="evidence" value="ECO:0007669"/>
    <property type="project" value="TreeGrafter"/>
</dbReference>
<feature type="coiled-coil region" evidence="8">
    <location>
        <begin position="1552"/>
        <end position="1604"/>
    </location>
</feature>
<organism evidence="11 12">
    <name type="scientific">Elysia crispata</name>
    <name type="common">lettuce slug</name>
    <dbReference type="NCBI Taxonomy" id="231223"/>
    <lineage>
        <taxon>Eukaryota</taxon>
        <taxon>Metazoa</taxon>
        <taxon>Spiralia</taxon>
        <taxon>Lophotrochozoa</taxon>
        <taxon>Mollusca</taxon>
        <taxon>Gastropoda</taxon>
        <taxon>Heterobranchia</taxon>
        <taxon>Euthyneura</taxon>
        <taxon>Panpulmonata</taxon>
        <taxon>Sacoglossa</taxon>
        <taxon>Placobranchoidea</taxon>
        <taxon>Plakobranchidae</taxon>
        <taxon>Elysia</taxon>
    </lineage>
</organism>
<feature type="coiled-coil region" evidence="8">
    <location>
        <begin position="473"/>
        <end position="556"/>
    </location>
</feature>
<feature type="coiled-coil region" evidence="8">
    <location>
        <begin position="1086"/>
        <end position="1164"/>
    </location>
</feature>
<dbReference type="InterPro" id="IPR026201">
    <property type="entry name" value="Cep290"/>
</dbReference>
<dbReference type="GO" id="GO:1905515">
    <property type="term" value="P:non-motile cilium assembly"/>
    <property type="evidence" value="ECO:0007669"/>
    <property type="project" value="TreeGrafter"/>
</dbReference>
<gene>
    <name evidence="11" type="ORF">RRG08_033834</name>
</gene>
<keyword evidence="5 8" id="KW-0175">Coiled coil</keyword>
<evidence type="ECO:0000256" key="6">
    <source>
        <dbReference type="ARBA" id="ARBA00023212"/>
    </source>
</evidence>
<accession>A0AAE1EC83</accession>
<evidence type="ECO:0000256" key="5">
    <source>
        <dbReference type="ARBA" id="ARBA00023054"/>
    </source>
</evidence>
<feature type="coiled-coil region" evidence="8">
    <location>
        <begin position="842"/>
        <end position="869"/>
    </location>
</feature>
<evidence type="ECO:0000256" key="8">
    <source>
        <dbReference type="SAM" id="Coils"/>
    </source>
</evidence>
<comment type="subcellular location">
    <subcellularLocation>
        <location evidence="1">Cytoplasm</location>
        <location evidence="1">Cytoskeleton</location>
        <location evidence="1">Cilium basal body</location>
    </subcellularLocation>
    <subcellularLocation>
        <location evidence="2">Cytoplasm</location>
        <location evidence="2">Cytoskeleton</location>
        <location evidence="2">Microtubule organizing center</location>
        <location evidence="2">Centrosome</location>
    </subcellularLocation>
</comment>
<dbReference type="GO" id="GO:0035869">
    <property type="term" value="C:ciliary transition zone"/>
    <property type="evidence" value="ECO:0007669"/>
    <property type="project" value="TreeGrafter"/>
</dbReference>
<feature type="coiled-coil region" evidence="8">
    <location>
        <begin position="1803"/>
        <end position="1969"/>
    </location>
</feature>
<feature type="domain" description="Centrosomal protein of 290kDa coiled-coil region" evidence="10">
    <location>
        <begin position="1295"/>
        <end position="1422"/>
    </location>
</feature>
<feature type="coiled-coil region" evidence="8">
    <location>
        <begin position="58"/>
        <end position="441"/>
    </location>
</feature>
<evidence type="ECO:0000313" key="12">
    <source>
        <dbReference type="Proteomes" id="UP001283361"/>
    </source>
</evidence>
<feature type="coiled-coil region" evidence="8">
    <location>
        <begin position="905"/>
        <end position="932"/>
    </location>
</feature>
<dbReference type="PANTHER" id="PTHR18879">
    <property type="entry name" value="CENTROSOMAL PROTEIN OF 290 KDA"/>
    <property type="match status" value="1"/>
</dbReference>
<name>A0AAE1EC83_9GAST</name>
<feature type="coiled-coil region" evidence="8">
    <location>
        <begin position="1220"/>
        <end position="1254"/>
    </location>
</feature>
<dbReference type="Pfam" id="PF16574">
    <property type="entry name" value="CEP209_CC5"/>
    <property type="match status" value="1"/>
</dbReference>
<sequence>MAPLDWAAIEGVKPDSLSEEKADELFEILKDGKVGDDYDTTKLKHLFDITQAVMINRNLLLEDAMAEAEAEAKKALKKEQELRKEIDKAEKQVEELKKYGPAEGSGSQTTRYFREQMRELEENNDQLKQEVSDLNRDLNGEKRAAEKYSERISELEKELKDTREENDQMRQDISDYKMQMQTQRDSIVSRRGEDAEFKEKLGKKNRELAETMEELQNMTDANDLLQKRCEDLQHNLEDAVQQMDRTSEDYLKLKSVLQQSDAVTDALREENEILKNQVQDLTEQVQSKGEADDAIMVAVHQKVDEWREIMQEKDQQISELQEHIFKLKEQLIASNMDSDKASVSALSEVLKDKDKQISELTEKVNQFTAEMERNAAIIDDLNHELHRTGTNQGDRLQTRMRELQDENKYLKEQMKRLGEDVKKADDDCRTKDKELSELLERMSQYEGGEYGLPEAVAEIKEGKNQVKIREREIEELTAYINKTEIKINEILDENEELRYKLGMDPREPLDLTSFRKNKAIRQEELKAVNFTLQREIEALEEERIEDKKKIRKLSQQVGQRAVALGLTAEDMMAVQNYTETLKTKRRTEEEQQSAAVIIRQQVQREEGRIRGQELDKDYKENIVELHKLETEVSELKGKNQQLRQDNESLEAGLKEVMEALQKGVADGKYEVGDMSQNANTFPTIERMLAAIEAKKVLGSYDTSYFLKEQVDVLKGRNEELRATLREIRIEASKTALERDKAFERLEQMDKEEINMGEVAAGRGFVSMAKLPDGMAPSSTEVIASLNEHLLLTLQELSHRETAMKTIGESLESYKRKYAVLRHQQGLLYQEYIDAKKVWHEDMDKNKKQLQELQGQKEEDRVRIQEFDRLVETLSHDDIEVRRRLSEMTRRITVLRVNEKALTRRYQTMEEVEGQLRKEVNRARNEMNQMETAVSERMGYLQRYKDMAAFKMAALQKALEDSVPASDLEKVNKQYHNITEKYRDLLEKGNSLVSKAEALEGMEAEVKQLTAEKEVLSNTLTMEKEKLHALEAAMEELHRRGVTGEAEGQVSVSVTDGDIISISKKITMLEMKELNERQRAEHAARMYDQQRALLVELGTRNTELEEKFAEVTKMNLEMQTVERELRDELSNSIPKSVSDADRKRIAALEHSEIALKQEAAKLKEMAEIASTQVSTLEVQHLAKEKEFQSLRQQLLDFQVQSDEKTIIGKLHRHIVQLQVSEGQAVKRLEEAQKKVIRLEAQALRQEQRLDDKEQAVYHSRQEAQSKTRYLRRALQDLRIQFAGSVPMSRQEKFAKAMVQLQQDKTKMEIDLKEARNKREEMEDQVAALSLQQTSLQELLATLKDGRGAQKVAEWHAKIDGLRLDELKQRRNNSKLQQQIKYLEEIICSHEVTISDLEADNVRMIKDYEEKQMRWELRETELERTIVTMEKNTAEIAGAASKFEAAISALPNAKLPVANQLEQAISTIKGNVKVILDSQAENKAVKARNQELEKQVREMERGLLERDRLISELRLRMPASADRDEVITKAQAKVTAAVQKAEDGGGDFESHQALKIAQSTVHSLQQRIQQKDETLAKYQQLLRQGREDLVEMNKRHEEELRAMQQKLHLNTDLAFSKFKDAARQLIHKQGTPGKSVTAQQLTRLNELEDIVAEQENTIAALHEKIKQKEAEILHIQASLQISNNNLKSEQSRLTNETNEQLGKKELALDHLSQENQDLRKEVYVLREEVEALKDSNQRGPTASMKAMVERLKNQLALKEKQHQALSKALSDLRADMVTQAEQNVAVHAQESSQERNIQKLIDEHTKDYAEQLEEQQGVAERLKKEVKKRKESETQLQAELEDVKEELNKKERTVVKLKASKTRLEGEVDDLEKKLEKISAARSQKAGEFEKQQELDDMRRKCRALEDQLSRQLAAEKPYEQKENKTKAEDAIRWEESKKWQRTIEKMKNKIKEKEAEISDLNGTINRLKALLERPIKYYRRPNREKEIHHRPIQKSSAHSLGTAPSSGRLDHEREDLKATIYKQQEEIGSLKRQALLNQDAAMQEVQMRNQHLREQLEQMERAMAARPPDSSVSASEYQKVFNKNQDLQREVLRLTEEAMELRFEVEASRKDIPRLKERIEDLQSYVEALKFENSQLAGDSARSSLSSIKRIGESGKSQRELEKTVALLKKVVERLQQENATLKKAPGPVSQEALQLIKRENEGLKTQLDDMRQSMGQELSERYTAQQRGTAKMVNDFDKMRKELAKEKEDNERLRVKVRSLEVQGEHQDKELVSTRSRLEMETAKKPSMATLDSQGWKSAVQTRMYEEKIRGMEADLEKKSKQLKDNKILLRDAAEREQALLKEKDDLLQKVSVLERFPAGSSSIDSNAIKEFQQSRIQVERLENEKRELLNELRLVRQQKSLTVDDAPITDSVLDKASHYDRVTRENIDLKMELKSVELEREKFRREMEKLKKELGNFGPDFFEEIEDLKYNYKQSVQRNVLLEEKIHQVERQFGISIDIN</sequence>
<dbReference type="GO" id="GO:1905349">
    <property type="term" value="P:ciliary transition zone assembly"/>
    <property type="evidence" value="ECO:0007669"/>
    <property type="project" value="TreeGrafter"/>
</dbReference>
<keyword evidence="7" id="KW-0966">Cell projection</keyword>
<evidence type="ECO:0000256" key="9">
    <source>
        <dbReference type="SAM" id="MobiDB-lite"/>
    </source>
</evidence>
<dbReference type="Gene3D" id="1.10.287.1490">
    <property type="match status" value="1"/>
</dbReference>
<evidence type="ECO:0000313" key="11">
    <source>
        <dbReference type="EMBL" id="KAK3801647.1"/>
    </source>
</evidence>
<evidence type="ECO:0000259" key="10">
    <source>
        <dbReference type="Pfam" id="PF16574"/>
    </source>
</evidence>
<keyword evidence="6" id="KW-0206">Cytoskeleton</keyword>
<feature type="coiled-coil region" evidence="8">
    <location>
        <begin position="2302"/>
        <end position="2493"/>
    </location>
</feature>
<feature type="coiled-coil region" evidence="8">
    <location>
        <begin position="2157"/>
        <end position="2263"/>
    </location>
</feature>
<evidence type="ECO:0000256" key="4">
    <source>
        <dbReference type="ARBA" id="ARBA00022794"/>
    </source>
</evidence>
<feature type="coiled-coil region" evidence="8">
    <location>
        <begin position="1296"/>
        <end position="1337"/>
    </location>
</feature>
<dbReference type="InterPro" id="IPR032321">
    <property type="entry name" value="Cep209_CC5"/>
</dbReference>
<feature type="coiled-coil region" evidence="8">
    <location>
        <begin position="710"/>
        <end position="737"/>
    </location>
</feature>
<feature type="region of interest" description="Disordered" evidence="9">
    <location>
        <begin position="1985"/>
        <end position="2010"/>
    </location>
</feature>
<dbReference type="PANTHER" id="PTHR18879:SF20">
    <property type="entry name" value="CENTROSOMAL PROTEIN OF 290 KDA"/>
    <property type="match status" value="1"/>
</dbReference>
<evidence type="ECO:0000256" key="3">
    <source>
        <dbReference type="ARBA" id="ARBA00022490"/>
    </source>
</evidence>
<feature type="compositionally biased region" description="Polar residues" evidence="9">
    <location>
        <begin position="1992"/>
        <end position="2004"/>
    </location>
</feature>
<keyword evidence="4" id="KW-0970">Cilium biogenesis/degradation</keyword>
<feature type="coiled-coil region" evidence="8">
    <location>
        <begin position="1473"/>
        <end position="1500"/>
    </location>
</feature>
<evidence type="ECO:0000256" key="2">
    <source>
        <dbReference type="ARBA" id="ARBA00004300"/>
    </source>
</evidence>
<dbReference type="EMBL" id="JAWDGP010000286">
    <property type="protein sequence ID" value="KAK3801647.1"/>
    <property type="molecule type" value="Genomic_DNA"/>
</dbReference>
<feature type="coiled-coil region" evidence="8">
    <location>
        <begin position="2012"/>
        <end position="2103"/>
    </location>
</feature>
<comment type="caution">
    <text evidence="11">The sequence shown here is derived from an EMBL/GenBank/DDBJ whole genome shotgun (WGS) entry which is preliminary data.</text>
</comment>
<feature type="coiled-coil region" evidence="8">
    <location>
        <begin position="967"/>
        <end position="1039"/>
    </location>
</feature>
<proteinExistence type="predicted"/>